<feature type="compositionally biased region" description="Basic and acidic residues" evidence="1">
    <location>
        <begin position="1"/>
        <end position="18"/>
    </location>
</feature>
<reference evidence="2 3" key="1">
    <citation type="submission" date="2017-06" db="EMBL/GenBank/DDBJ databases">
        <title>Genome sequencing of cyanobaciteial culture collection at National Institute for Environmental Studies (NIES).</title>
        <authorList>
            <person name="Hirose Y."/>
            <person name="Shimura Y."/>
            <person name="Fujisawa T."/>
            <person name="Nakamura Y."/>
            <person name="Kawachi M."/>
        </authorList>
    </citation>
    <scope>NUCLEOTIDE SEQUENCE [LARGE SCALE GENOMIC DNA]</scope>
    <source>
        <strain evidence="2 3">NIES-4072</strain>
    </source>
</reference>
<dbReference type="EMBL" id="BDUD01000008">
    <property type="protein sequence ID" value="GBG23680.1"/>
    <property type="molecule type" value="Genomic_DNA"/>
</dbReference>
<feature type="compositionally biased region" description="Polar residues" evidence="1">
    <location>
        <begin position="20"/>
        <end position="32"/>
    </location>
</feature>
<organism evidence="2 3">
    <name type="scientific">Nostoc commune NIES-4072</name>
    <dbReference type="NCBI Taxonomy" id="2005467"/>
    <lineage>
        <taxon>Bacteria</taxon>
        <taxon>Bacillati</taxon>
        <taxon>Cyanobacteriota</taxon>
        <taxon>Cyanophyceae</taxon>
        <taxon>Nostocales</taxon>
        <taxon>Nostocaceae</taxon>
        <taxon>Nostoc</taxon>
    </lineage>
</organism>
<dbReference type="RefSeq" id="WP_109013528.1">
    <property type="nucleotide sequence ID" value="NZ_BDUD01000008.1"/>
</dbReference>
<evidence type="ECO:0000313" key="3">
    <source>
        <dbReference type="Proteomes" id="UP000245124"/>
    </source>
</evidence>
<dbReference type="Proteomes" id="UP000245124">
    <property type="component" value="Unassembled WGS sequence"/>
</dbReference>
<gene>
    <name evidence="2" type="ORF">NIES4072_73920</name>
</gene>
<name>A0A2R5FY82_NOSCO</name>
<dbReference type="OrthoDB" id="469933at2"/>
<proteinExistence type="predicted"/>
<sequence>MSKYGDLIKKARETEPENQKAINTSDQTSGLPSQEPELEQMVNLCVKVPISQRRYWMSKAKEQGITVTSVIVEALTQKFGEPESQKARKP</sequence>
<evidence type="ECO:0000256" key="1">
    <source>
        <dbReference type="SAM" id="MobiDB-lite"/>
    </source>
</evidence>
<accession>A0A2R5FY82</accession>
<protein>
    <submittedName>
        <fullName evidence="2">Uncharacterized protein</fullName>
    </submittedName>
</protein>
<keyword evidence="3" id="KW-1185">Reference proteome</keyword>
<feature type="region of interest" description="Disordered" evidence="1">
    <location>
        <begin position="1"/>
        <end position="36"/>
    </location>
</feature>
<dbReference type="AlphaFoldDB" id="A0A2R5FY82"/>
<evidence type="ECO:0000313" key="2">
    <source>
        <dbReference type="EMBL" id="GBG23680.1"/>
    </source>
</evidence>
<comment type="caution">
    <text evidence="2">The sequence shown here is derived from an EMBL/GenBank/DDBJ whole genome shotgun (WGS) entry which is preliminary data.</text>
</comment>